<dbReference type="InterPro" id="IPR000064">
    <property type="entry name" value="NLP_P60_dom"/>
</dbReference>
<reference evidence="7 8" key="1">
    <citation type="journal article" date="2009" name="Stand. Genomic Sci.">
        <title>Complete genome sequence of Catenulispora acidiphila type strain (ID 139908).</title>
        <authorList>
            <person name="Copeland A."/>
            <person name="Lapidus A."/>
            <person name="Glavina Del Rio T."/>
            <person name="Nolan M."/>
            <person name="Lucas S."/>
            <person name="Chen F."/>
            <person name="Tice H."/>
            <person name="Cheng J.F."/>
            <person name="Bruce D."/>
            <person name="Goodwin L."/>
            <person name="Pitluck S."/>
            <person name="Mikhailova N."/>
            <person name="Pati A."/>
            <person name="Ivanova N."/>
            <person name="Mavromatis K."/>
            <person name="Chen A."/>
            <person name="Palaniappan K."/>
            <person name="Chain P."/>
            <person name="Land M."/>
            <person name="Hauser L."/>
            <person name="Chang Y.J."/>
            <person name="Jeffries C.D."/>
            <person name="Chertkov O."/>
            <person name="Brettin T."/>
            <person name="Detter J.C."/>
            <person name="Han C."/>
            <person name="Ali Z."/>
            <person name="Tindall B.J."/>
            <person name="Goker M."/>
            <person name="Bristow J."/>
            <person name="Eisen J.A."/>
            <person name="Markowitz V."/>
            <person name="Hugenholtz P."/>
            <person name="Kyrpides N.C."/>
            <person name="Klenk H.P."/>
        </authorList>
    </citation>
    <scope>NUCLEOTIDE SEQUENCE [LARGE SCALE GENOMIC DNA]</scope>
    <source>
        <strain evidence="8">DSM 44928 / JCM 14897 / NBRC 102108 / NRRL B-24433 / ID139908</strain>
    </source>
</reference>
<feature type="domain" description="NlpC/P60" evidence="6">
    <location>
        <begin position="56"/>
        <end position="180"/>
    </location>
</feature>
<dbReference type="InParanoid" id="C7PYS9"/>
<dbReference type="PROSITE" id="PS51935">
    <property type="entry name" value="NLPC_P60"/>
    <property type="match status" value="1"/>
</dbReference>
<sequence length="180" mass="18223" precursor="true">MFVVLTSAAAASVASAALNPLTAVWNATTSAPPAERAFSPDQQVGILATAEQSAPNPAAAAAIAFTSRQLGLPYVWGGNGPVKGDAGYDCSGLTMAAYASAGISIPRTATDQYRRGPAVPLSSLKPGDLVFYGNSGFAHHVGIFVGAGVILDAPRTGTVIRLDPLAADDLFAATRPSADH</sequence>
<keyword evidence="3" id="KW-0378">Hydrolase</keyword>
<dbReference type="GO" id="GO:0006508">
    <property type="term" value="P:proteolysis"/>
    <property type="evidence" value="ECO:0007669"/>
    <property type="project" value="UniProtKB-KW"/>
</dbReference>
<dbReference type="STRING" id="479433.Caci_8582"/>
<keyword evidence="2" id="KW-0645">Protease</keyword>
<evidence type="ECO:0000313" key="8">
    <source>
        <dbReference type="Proteomes" id="UP000000851"/>
    </source>
</evidence>
<dbReference type="AlphaFoldDB" id="C7PYS9"/>
<dbReference type="eggNOG" id="COG0791">
    <property type="taxonomic scope" value="Bacteria"/>
</dbReference>
<evidence type="ECO:0000256" key="3">
    <source>
        <dbReference type="ARBA" id="ARBA00022801"/>
    </source>
</evidence>
<dbReference type="GO" id="GO:0008234">
    <property type="term" value="F:cysteine-type peptidase activity"/>
    <property type="evidence" value="ECO:0007669"/>
    <property type="project" value="UniProtKB-KW"/>
</dbReference>
<accession>C7PYS9</accession>
<evidence type="ECO:0000259" key="6">
    <source>
        <dbReference type="PROSITE" id="PS51935"/>
    </source>
</evidence>
<organism evidence="7 8">
    <name type="scientific">Catenulispora acidiphila (strain DSM 44928 / JCM 14897 / NBRC 102108 / NRRL B-24433 / ID139908)</name>
    <dbReference type="NCBI Taxonomy" id="479433"/>
    <lineage>
        <taxon>Bacteria</taxon>
        <taxon>Bacillati</taxon>
        <taxon>Actinomycetota</taxon>
        <taxon>Actinomycetes</taxon>
        <taxon>Catenulisporales</taxon>
        <taxon>Catenulisporaceae</taxon>
        <taxon>Catenulispora</taxon>
    </lineage>
</organism>
<dbReference type="PANTHER" id="PTHR47359">
    <property type="entry name" value="PEPTIDOGLYCAN DL-ENDOPEPTIDASE CWLO"/>
    <property type="match status" value="1"/>
</dbReference>
<dbReference type="OrthoDB" id="3209655at2"/>
<keyword evidence="8" id="KW-1185">Reference proteome</keyword>
<evidence type="ECO:0000256" key="4">
    <source>
        <dbReference type="ARBA" id="ARBA00022807"/>
    </source>
</evidence>
<dbReference type="InterPro" id="IPR051794">
    <property type="entry name" value="PG_Endopeptidase_C40"/>
</dbReference>
<dbReference type="InterPro" id="IPR038765">
    <property type="entry name" value="Papain-like_cys_pep_sf"/>
</dbReference>
<dbReference type="EMBL" id="CP001700">
    <property type="protein sequence ID" value="ACU77401.1"/>
    <property type="molecule type" value="Genomic_DNA"/>
</dbReference>
<evidence type="ECO:0000256" key="5">
    <source>
        <dbReference type="SAM" id="SignalP"/>
    </source>
</evidence>
<proteinExistence type="inferred from homology"/>
<dbReference type="Pfam" id="PF00877">
    <property type="entry name" value="NLPC_P60"/>
    <property type="match status" value="1"/>
</dbReference>
<keyword evidence="4" id="KW-0788">Thiol protease</keyword>
<dbReference type="SUPFAM" id="SSF54001">
    <property type="entry name" value="Cysteine proteinases"/>
    <property type="match status" value="1"/>
</dbReference>
<dbReference type="RefSeq" id="WP_015797126.1">
    <property type="nucleotide sequence ID" value="NC_013131.1"/>
</dbReference>
<dbReference type="Proteomes" id="UP000000851">
    <property type="component" value="Chromosome"/>
</dbReference>
<dbReference type="HOGENOM" id="CLU_016043_7_0_11"/>
<evidence type="ECO:0000256" key="1">
    <source>
        <dbReference type="ARBA" id="ARBA00007074"/>
    </source>
</evidence>
<gene>
    <name evidence="7" type="ordered locus">Caci_8582</name>
</gene>
<feature type="chain" id="PRO_5038521953" evidence="5">
    <location>
        <begin position="17"/>
        <end position="180"/>
    </location>
</feature>
<dbReference type="PANTHER" id="PTHR47359:SF3">
    <property type="entry name" value="NLP_P60 DOMAIN-CONTAINING PROTEIN-RELATED"/>
    <property type="match status" value="1"/>
</dbReference>
<name>C7PYS9_CATAD</name>
<feature type="signal peptide" evidence="5">
    <location>
        <begin position="1"/>
        <end position="16"/>
    </location>
</feature>
<evidence type="ECO:0000256" key="2">
    <source>
        <dbReference type="ARBA" id="ARBA00022670"/>
    </source>
</evidence>
<dbReference type="KEGG" id="cai:Caci_8582"/>
<protein>
    <submittedName>
        <fullName evidence="7">NLP/P60 protein</fullName>
    </submittedName>
</protein>
<evidence type="ECO:0000313" key="7">
    <source>
        <dbReference type="EMBL" id="ACU77401.1"/>
    </source>
</evidence>
<dbReference type="Gene3D" id="3.90.1720.10">
    <property type="entry name" value="endopeptidase domain like (from Nostoc punctiforme)"/>
    <property type="match status" value="1"/>
</dbReference>
<comment type="similarity">
    <text evidence="1">Belongs to the peptidase C40 family.</text>
</comment>
<keyword evidence="5" id="KW-0732">Signal</keyword>